<reference evidence="2 3" key="1">
    <citation type="submission" date="2016-07" db="EMBL/GenBank/DDBJ databases">
        <title>Pervasive Adenine N6-methylation of Active Genes in Fungi.</title>
        <authorList>
            <consortium name="DOE Joint Genome Institute"/>
            <person name="Mondo S.J."/>
            <person name="Dannebaum R.O."/>
            <person name="Kuo R.C."/>
            <person name="Labutti K."/>
            <person name="Haridas S."/>
            <person name="Kuo A."/>
            <person name="Salamov A."/>
            <person name="Ahrendt S.R."/>
            <person name="Lipzen A."/>
            <person name="Sullivan W."/>
            <person name="Andreopoulos W.B."/>
            <person name="Clum A."/>
            <person name="Lindquist E."/>
            <person name="Daum C."/>
            <person name="Ramamoorthy G.K."/>
            <person name="Gryganskyi A."/>
            <person name="Culley D."/>
            <person name="Magnuson J.K."/>
            <person name="James T.Y."/>
            <person name="O'Malley M.A."/>
            <person name="Stajich J.E."/>
            <person name="Spatafora J.W."/>
            <person name="Visel A."/>
            <person name="Grigoriev I.V."/>
        </authorList>
    </citation>
    <scope>NUCLEOTIDE SEQUENCE [LARGE SCALE GENOMIC DNA]</scope>
    <source>
        <strain evidence="2 3">CBS 115471</strain>
    </source>
</reference>
<dbReference type="Proteomes" id="UP000193144">
    <property type="component" value="Unassembled WGS sequence"/>
</dbReference>
<proteinExistence type="predicted"/>
<dbReference type="EMBL" id="MCFA01000027">
    <property type="protein sequence ID" value="ORY15126.1"/>
    <property type="molecule type" value="Genomic_DNA"/>
</dbReference>
<gene>
    <name evidence="2" type="ORF">BCR34DRAFT_189439</name>
</gene>
<sequence length="124" mass="14129">MQGLSPRICIRNSIDAQTYTIHHPTIGSRFLSISLSSFSGILMSAFLLHETSQTYLDEYQISLFGVPTCRLPLRSLPHLNFLLWRYPRLQSEVQDLRNGPSQSNPEHGRLTLHSKEMHGRSHTG</sequence>
<name>A0A1Y1ZXZ9_9PLEO</name>
<evidence type="ECO:0000313" key="2">
    <source>
        <dbReference type="EMBL" id="ORY15126.1"/>
    </source>
</evidence>
<protein>
    <submittedName>
        <fullName evidence="2">Uncharacterized protein</fullName>
    </submittedName>
</protein>
<accession>A0A1Y1ZXZ9</accession>
<evidence type="ECO:0000256" key="1">
    <source>
        <dbReference type="SAM" id="MobiDB-lite"/>
    </source>
</evidence>
<evidence type="ECO:0000313" key="3">
    <source>
        <dbReference type="Proteomes" id="UP000193144"/>
    </source>
</evidence>
<keyword evidence="3" id="KW-1185">Reference proteome</keyword>
<organism evidence="2 3">
    <name type="scientific">Clohesyomyces aquaticus</name>
    <dbReference type="NCBI Taxonomy" id="1231657"/>
    <lineage>
        <taxon>Eukaryota</taxon>
        <taxon>Fungi</taxon>
        <taxon>Dikarya</taxon>
        <taxon>Ascomycota</taxon>
        <taxon>Pezizomycotina</taxon>
        <taxon>Dothideomycetes</taxon>
        <taxon>Pleosporomycetidae</taxon>
        <taxon>Pleosporales</taxon>
        <taxon>Lindgomycetaceae</taxon>
        <taxon>Clohesyomyces</taxon>
    </lineage>
</organism>
<feature type="region of interest" description="Disordered" evidence="1">
    <location>
        <begin position="95"/>
        <end position="124"/>
    </location>
</feature>
<feature type="compositionally biased region" description="Basic and acidic residues" evidence="1">
    <location>
        <begin position="106"/>
        <end position="124"/>
    </location>
</feature>
<dbReference type="AlphaFoldDB" id="A0A1Y1ZXZ9"/>
<comment type="caution">
    <text evidence="2">The sequence shown here is derived from an EMBL/GenBank/DDBJ whole genome shotgun (WGS) entry which is preliminary data.</text>
</comment>